<dbReference type="RefSeq" id="WP_042213188.1">
    <property type="nucleotide sequence ID" value="NZ_CP009285.1"/>
</dbReference>
<protein>
    <recommendedName>
        <fullName evidence="5">Tetratricopeptide repeat protein</fullName>
    </recommendedName>
</protein>
<keyword evidence="2" id="KW-0812">Transmembrane</keyword>
<organism evidence="3 4">
    <name type="scientific">Paenibacillus borealis</name>
    <dbReference type="NCBI Taxonomy" id="160799"/>
    <lineage>
        <taxon>Bacteria</taxon>
        <taxon>Bacillati</taxon>
        <taxon>Bacillota</taxon>
        <taxon>Bacilli</taxon>
        <taxon>Bacillales</taxon>
        <taxon>Paenibacillaceae</taxon>
        <taxon>Paenibacillus</taxon>
    </lineage>
</organism>
<proteinExistence type="predicted"/>
<dbReference type="EMBL" id="CP009285">
    <property type="protein sequence ID" value="AIQ58358.1"/>
    <property type="molecule type" value="Genomic_DNA"/>
</dbReference>
<evidence type="ECO:0008006" key="5">
    <source>
        <dbReference type="Google" id="ProtNLM"/>
    </source>
</evidence>
<keyword evidence="4" id="KW-1185">Reference proteome</keyword>
<sequence length="348" mass="39677">MGNISSDEQMHSEIEETRCQSCGGREIEAGFTLALCHECRTQLSRRPVPVWIKGITVVIVILLVYAMAHFPSTLTAGIHYKRGVQAYADHKNLTAAREFEQASERFPDSTKILARLFLAYYHSDRINEANQVFGRISGEEAEDEEMANQINTVITEMDRRYYAEEELEDILAEEELEPRIKKLKQYITGHPENVSGQYYLADSLFDAKQFTEVESIMLKLRESEPDFDIATLLLAAAYRETKQYDKAAVEVQSVLSGNTESDHAYFALSRIELKQHKDEQGLSDAQKAYELNPDNGANIANLALANHYTQHLDERDHLVALLQNRDDYSQQELDQLTSVFNATTAWRD</sequence>
<dbReference type="Gene3D" id="1.25.40.10">
    <property type="entry name" value="Tetratricopeptide repeat domain"/>
    <property type="match status" value="2"/>
</dbReference>
<dbReference type="Pfam" id="PF14559">
    <property type="entry name" value="TPR_19"/>
    <property type="match status" value="1"/>
</dbReference>
<reference evidence="3" key="1">
    <citation type="submission" date="2014-08" db="EMBL/GenBank/DDBJ databases">
        <title>Comparative genomics of the Paenibacillus odorifer group.</title>
        <authorList>
            <person name="den Bakker H.C."/>
            <person name="Tsai Y.-C.Y.-C."/>
            <person name="Martin N."/>
            <person name="Korlach J."/>
            <person name="Wiedmann M."/>
        </authorList>
    </citation>
    <scope>NUCLEOTIDE SEQUENCE [LARGE SCALE GENOMIC DNA]</scope>
    <source>
        <strain evidence="3">DSM 13188</strain>
    </source>
</reference>
<dbReference type="SUPFAM" id="SSF48452">
    <property type="entry name" value="TPR-like"/>
    <property type="match status" value="2"/>
</dbReference>
<feature type="repeat" description="TPR" evidence="1">
    <location>
        <begin position="262"/>
        <end position="295"/>
    </location>
</feature>
<dbReference type="Proteomes" id="UP000029518">
    <property type="component" value="Chromosome"/>
</dbReference>
<dbReference type="OrthoDB" id="657771at2"/>
<dbReference type="AlphaFoldDB" id="A0A089LGU1"/>
<dbReference type="InterPro" id="IPR011990">
    <property type="entry name" value="TPR-like_helical_dom_sf"/>
</dbReference>
<keyword evidence="2" id="KW-0472">Membrane</keyword>
<keyword evidence="2" id="KW-1133">Transmembrane helix</keyword>
<dbReference type="InterPro" id="IPR019734">
    <property type="entry name" value="TPR_rpt"/>
</dbReference>
<dbReference type="HOGENOM" id="CLU_766643_0_0_9"/>
<evidence type="ECO:0000256" key="1">
    <source>
        <dbReference type="PROSITE-ProRule" id="PRU00339"/>
    </source>
</evidence>
<evidence type="ECO:0000313" key="3">
    <source>
        <dbReference type="EMBL" id="AIQ58358.1"/>
    </source>
</evidence>
<name>A0A089LGU1_PAEBO</name>
<dbReference type="PROSITE" id="PS50005">
    <property type="entry name" value="TPR"/>
    <property type="match status" value="1"/>
</dbReference>
<dbReference type="KEGG" id="pbd:PBOR_16505"/>
<evidence type="ECO:0000313" key="4">
    <source>
        <dbReference type="Proteomes" id="UP000029518"/>
    </source>
</evidence>
<feature type="transmembrane region" description="Helical" evidence="2">
    <location>
        <begin position="50"/>
        <end position="68"/>
    </location>
</feature>
<evidence type="ECO:0000256" key="2">
    <source>
        <dbReference type="SAM" id="Phobius"/>
    </source>
</evidence>
<keyword evidence="1" id="KW-0802">TPR repeat</keyword>
<gene>
    <name evidence="3" type="ORF">PBOR_16505</name>
</gene>
<accession>A0A089LGU1</accession>